<evidence type="ECO:0000313" key="1">
    <source>
        <dbReference type="EMBL" id="MFI2475107.1"/>
    </source>
</evidence>
<gene>
    <name evidence="1" type="ORF">ACH49W_17150</name>
</gene>
<organism evidence="1 2">
    <name type="scientific">Nocardia xishanensis</name>
    <dbReference type="NCBI Taxonomy" id="238964"/>
    <lineage>
        <taxon>Bacteria</taxon>
        <taxon>Bacillati</taxon>
        <taxon>Actinomycetota</taxon>
        <taxon>Actinomycetes</taxon>
        <taxon>Mycobacteriales</taxon>
        <taxon>Nocardiaceae</taxon>
        <taxon>Nocardia</taxon>
    </lineage>
</organism>
<dbReference type="RefSeq" id="WP_357401155.1">
    <property type="nucleotide sequence ID" value="NZ_JBEYCD010000002.1"/>
</dbReference>
<sequence>MLQALRIRVPAAAETWIRECTDADQLTAWVERAATAKNIDEVLGR</sequence>
<protein>
    <submittedName>
        <fullName evidence="1">Uncharacterized protein</fullName>
    </submittedName>
</protein>
<accession>A0ABW7X225</accession>
<comment type="caution">
    <text evidence="1">The sequence shown here is derived from an EMBL/GenBank/DDBJ whole genome shotgun (WGS) entry which is preliminary data.</text>
</comment>
<evidence type="ECO:0000313" key="2">
    <source>
        <dbReference type="Proteomes" id="UP001611415"/>
    </source>
</evidence>
<name>A0ABW7X225_9NOCA</name>
<dbReference type="Proteomes" id="UP001611415">
    <property type="component" value="Unassembled WGS sequence"/>
</dbReference>
<dbReference type="EMBL" id="JBIRYO010000010">
    <property type="protein sequence ID" value="MFI2475107.1"/>
    <property type="molecule type" value="Genomic_DNA"/>
</dbReference>
<proteinExistence type="predicted"/>
<keyword evidence="2" id="KW-1185">Reference proteome</keyword>
<reference evidence="1 2" key="1">
    <citation type="submission" date="2024-10" db="EMBL/GenBank/DDBJ databases">
        <title>The Natural Products Discovery Center: Release of the First 8490 Sequenced Strains for Exploring Actinobacteria Biosynthetic Diversity.</title>
        <authorList>
            <person name="Kalkreuter E."/>
            <person name="Kautsar S.A."/>
            <person name="Yang D."/>
            <person name="Bader C.D."/>
            <person name="Teijaro C.N."/>
            <person name="Fluegel L."/>
            <person name="Davis C.M."/>
            <person name="Simpson J.R."/>
            <person name="Lauterbach L."/>
            <person name="Steele A.D."/>
            <person name="Gui C."/>
            <person name="Meng S."/>
            <person name="Li G."/>
            <person name="Viehrig K."/>
            <person name="Ye F."/>
            <person name="Su P."/>
            <person name="Kiefer A.F."/>
            <person name="Nichols A."/>
            <person name="Cepeda A.J."/>
            <person name="Yan W."/>
            <person name="Fan B."/>
            <person name="Jiang Y."/>
            <person name="Adhikari A."/>
            <person name="Zheng C.-J."/>
            <person name="Schuster L."/>
            <person name="Cowan T.M."/>
            <person name="Smanski M.J."/>
            <person name="Chevrette M.G."/>
            <person name="De Carvalho L.P.S."/>
            <person name="Shen B."/>
        </authorList>
    </citation>
    <scope>NUCLEOTIDE SEQUENCE [LARGE SCALE GENOMIC DNA]</scope>
    <source>
        <strain evidence="1 2">NPDC019275</strain>
    </source>
</reference>